<gene>
    <name evidence="1" type="ORF">AVEN_76255_1</name>
</gene>
<proteinExistence type="predicted"/>
<dbReference type="Proteomes" id="UP000499080">
    <property type="component" value="Unassembled WGS sequence"/>
</dbReference>
<sequence>MTDISLYLTLFERQDRATRIEEEKWVTQLISLLPFELAQIIIKEPEEQMCEYVNVKTVLLDQFKMKPETFRLIFTQHQGRSGAFWEELVFELTNYFEDWIDGLDTKDFKTLKYLMIVDKLKRRMSNDIKAHFLD</sequence>
<dbReference type="EMBL" id="BGPR01001472">
    <property type="protein sequence ID" value="GBM54748.1"/>
    <property type="molecule type" value="Genomic_DNA"/>
</dbReference>
<keyword evidence="2" id="KW-1185">Reference proteome</keyword>
<name>A0A4Y2GQC7_ARAVE</name>
<evidence type="ECO:0000313" key="1">
    <source>
        <dbReference type="EMBL" id="GBM54748.1"/>
    </source>
</evidence>
<protein>
    <recommendedName>
        <fullName evidence="3">SCAN box domain-containing protein</fullName>
    </recommendedName>
</protein>
<dbReference type="AlphaFoldDB" id="A0A4Y2GQC7"/>
<dbReference type="PANTHER" id="PTHR46888">
    <property type="entry name" value="ZINC KNUCKLE DOMAINCONTAINING PROTEIN-RELATED"/>
    <property type="match status" value="1"/>
</dbReference>
<evidence type="ECO:0008006" key="3">
    <source>
        <dbReference type="Google" id="ProtNLM"/>
    </source>
</evidence>
<organism evidence="1 2">
    <name type="scientific">Araneus ventricosus</name>
    <name type="common">Orbweaver spider</name>
    <name type="synonym">Epeira ventricosa</name>
    <dbReference type="NCBI Taxonomy" id="182803"/>
    <lineage>
        <taxon>Eukaryota</taxon>
        <taxon>Metazoa</taxon>
        <taxon>Ecdysozoa</taxon>
        <taxon>Arthropoda</taxon>
        <taxon>Chelicerata</taxon>
        <taxon>Arachnida</taxon>
        <taxon>Araneae</taxon>
        <taxon>Araneomorphae</taxon>
        <taxon>Entelegynae</taxon>
        <taxon>Araneoidea</taxon>
        <taxon>Araneidae</taxon>
        <taxon>Araneus</taxon>
    </lineage>
</organism>
<dbReference type="PANTHER" id="PTHR46888:SF1">
    <property type="entry name" value="RIBONUCLEASE H"/>
    <property type="match status" value="1"/>
</dbReference>
<reference evidence="1 2" key="1">
    <citation type="journal article" date="2019" name="Sci. Rep.">
        <title>Orb-weaving spider Araneus ventricosus genome elucidates the spidroin gene catalogue.</title>
        <authorList>
            <person name="Kono N."/>
            <person name="Nakamura H."/>
            <person name="Ohtoshi R."/>
            <person name="Moran D.A.P."/>
            <person name="Shinohara A."/>
            <person name="Yoshida Y."/>
            <person name="Fujiwara M."/>
            <person name="Mori M."/>
            <person name="Tomita M."/>
            <person name="Arakawa K."/>
        </authorList>
    </citation>
    <scope>NUCLEOTIDE SEQUENCE [LARGE SCALE GENOMIC DNA]</scope>
</reference>
<dbReference type="OrthoDB" id="6362792at2759"/>
<comment type="caution">
    <text evidence="1">The sequence shown here is derived from an EMBL/GenBank/DDBJ whole genome shotgun (WGS) entry which is preliminary data.</text>
</comment>
<accession>A0A4Y2GQC7</accession>
<evidence type="ECO:0000313" key="2">
    <source>
        <dbReference type="Proteomes" id="UP000499080"/>
    </source>
</evidence>